<feature type="compositionally biased region" description="Acidic residues" evidence="5">
    <location>
        <begin position="424"/>
        <end position="436"/>
    </location>
</feature>
<dbReference type="PANTHER" id="PTHR23423">
    <property type="entry name" value="ORGANIC SOLUTE TRANSPORTER-RELATED"/>
    <property type="match status" value="1"/>
</dbReference>
<protein>
    <submittedName>
        <fullName evidence="7">Transmembrane protein 184C</fullName>
    </submittedName>
</protein>
<feature type="compositionally biased region" description="Basic and acidic residues" evidence="5">
    <location>
        <begin position="437"/>
        <end position="446"/>
    </location>
</feature>
<feature type="compositionally biased region" description="Polar residues" evidence="5">
    <location>
        <begin position="461"/>
        <end position="484"/>
    </location>
</feature>
<evidence type="ECO:0000256" key="5">
    <source>
        <dbReference type="SAM" id="MobiDB-lite"/>
    </source>
</evidence>
<proteinExistence type="predicted"/>
<evidence type="ECO:0000313" key="8">
    <source>
        <dbReference type="Proteomes" id="UP000241890"/>
    </source>
</evidence>
<keyword evidence="3 6" id="KW-1133">Transmembrane helix</keyword>
<feature type="region of interest" description="Disordered" evidence="5">
    <location>
        <begin position="419"/>
        <end position="484"/>
    </location>
</feature>
<evidence type="ECO:0000256" key="4">
    <source>
        <dbReference type="ARBA" id="ARBA00023136"/>
    </source>
</evidence>
<dbReference type="OrthoDB" id="5348404at2759"/>
<evidence type="ECO:0000256" key="1">
    <source>
        <dbReference type="ARBA" id="ARBA00004141"/>
    </source>
</evidence>
<feature type="transmembrane region" description="Helical" evidence="6">
    <location>
        <begin position="257"/>
        <end position="280"/>
    </location>
</feature>
<feature type="transmembrane region" description="Helical" evidence="6">
    <location>
        <begin position="20"/>
        <end position="40"/>
    </location>
</feature>
<reference evidence="7 8" key="1">
    <citation type="submission" date="2017-12" db="EMBL/GenBank/DDBJ databases">
        <title>Sequencing, de novo assembly and annotation of complete genome of a new Thraustochytrid species, strain FCC1311.</title>
        <authorList>
            <person name="Sedici K."/>
            <person name="Godart F."/>
            <person name="Aiese Cigliano R."/>
            <person name="Sanseverino W."/>
            <person name="Barakat M."/>
            <person name="Ortet P."/>
            <person name="Marechal E."/>
            <person name="Cagnac O."/>
            <person name="Amato A."/>
        </authorList>
    </citation>
    <scope>NUCLEOTIDE SEQUENCE [LARGE SCALE GENOMIC DNA]</scope>
</reference>
<gene>
    <name evidence="7" type="ORF">FCC1311_096282</name>
</gene>
<dbReference type="GO" id="GO:0016020">
    <property type="term" value="C:membrane"/>
    <property type="evidence" value="ECO:0007669"/>
    <property type="project" value="UniProtKB-SubCell"/>
</dbReference>
<evidence type="ECO:0000256" key="3">
    <source>
        <dbReference type="ARBA" id="ARBA00022989"/>
    </source>
</evidence>
<dbReference type="InterPro" id="IPR005178">
    <property type="entry name" value="Ostalpha/TMEM184C"/>
</dbReference>
<sequence length="484" mass="54506">MDAYSVLTLAHLRAERMANLTTVAMYGVVLVMVSVAAVILTENGMPKRLVGWCVAGIFMMMALPLTTRDINDHLRNFEFPELQKYIVRILFMIPIYSVTSWLSLGNEKLYTYLESLRSLYEAYVIWSFLYFLMLYLGPTEEMLATRLESLPQQKHLFPLNFVWPPWKMGHEFLFKCKFGTLQYVVWKITNVLIVLITKAAGVYYDGEWRIDGAYFWSMGITNLSQLIAIYCLVLFYHVMSKELAPIKPLAKFLCIKAVVFFSFWQGTAISAMVYFGWIHSTPYISADTYAKGLQDLLICVEMFFFAVAHHFIFSYKDFQTYRHATAHSSFTVEAGYGAMERTGSFESNSSGAGSSDYVRALLEAANPRDLVHDIRRDIGRLGARGSFHGSSYDDYDNERAQGEGGFESAASFVPTSDDYGLIDIENDEDDEEEDAGDADRSDDVNADRTSPNVGSEALAQGNHNADTRGSPQTAGSKSSYKGNS</sequence>
<organism evidence="7 8">
    <name type="scientific">Hondaea fermentalgiana</name>
    <dbReference type="NCBI Taxonomy" id="2315210"/>
    <lineage>
        <taxon>Eukaryota</taxon>
        <taxon>Sar</taxon>
        <taxon>Stramenopiles</taxon>
        <taxon>Bigyra</taxon>
        <taxon>Labyrinthulomycetes</taxon>
        <taxon>Thraustochytrida</taxon>
        <taxon>Thraustochytriidae</taxon>
        <taxon>Hondaea</taxon>
    </lineage>
</organism>
<keyword evidence="2 6" id="KW-0812">Transmembrane</keyword>
<feature type="transmembrane region" description="Helical" evidence="6">
    <location>
        <begin position="85"/>
        <end position="106"/>
    </location>
</feature>
<dbReference type="AlphaFoldDB" id="A0A2R5GS36"/>
<dbReference type="InParanoid" id="A0A2R5GS36"/>
<evidence type="ECO:0000256" key="2">
    <source>
        <dbReference type="ARBA" id="ARBA00022692"/>
    </source>
</evidence>
<evidence type="ECO:0000313" key="7">
    <source>
        <dbReference type="EMBL" id="GBG33405.1"/>
    </source>
</evidence>
<accession>A0A2R5GS36</accession>
<evidence type="ECO:0000256" key="6">
    <source>
        <dbReference type="SAM" id="Phobius"/>
    </source>
</evidence>
<dbReference type="EMBL" id="BEYU01000154">
    <property type="protein sequence ID" value="GBG33405.1"/>
    <property type="molecule type" value="Genomic_DNA"/>
</dbReference>
<name>A0A2R5GS36_9STRA</name>
<comment type="subcellular location">
    <subcellularLocation>
        <location evidence="1">Membrane</location>
        <topology evidence="1">Multi-pass membrane protein</topology>
    </subcellularLocation>
</comment>
<feature type="transmembrane region" description="Helical" evidence="6">
    <location>
        <begin position="213"/>
        <end position="236"/>
    </location>
</feature>
<dbReference type="SMART" id="SM01417">
    <property type="entry name" value="Solute_trans_a"/>
    <property type="match status" value="1"/>
</dbReference>
<comment type="caution">
    <text evidence="7">The sequence shown here is derived from an EMBL/GenBank/DDBJ whole genome shotgun (WGS) entry which is preliminary data.</text>
</comment>
<feature type="transmembrane region" description="Helical" evidence="6">
    <location>
        <begin position="292"/>
        <end position="313"/>
    </location>
</feature>
<dbReference type="Proteomes" id="UP000241890">
    <property type="component" value="Unassembled WGS sequence"/>
</dbReference>
<feature type="transmembrane region" description="Helical" evidence="6">
    <location>
        <begin position="118"/>
        <end position="137"/>
    </location>
</feature>
<keyword evidence="4 6" id="KW-0472">Membrane</keyword>
<dbReference type="Pfam" id="PF03619">
    <property type="entry name" value="Solute_trans_a"/>
    <property type="match status" value="1"/>
</dbReference>
<feature type="transmembrane region" description="Helical" evidence="6">
    <location>
        <begin position="49"/>
        <end position="65"/>
    </location>
</feature>
<keyword evidence="8" id="KW-1185">Reference proteome</keyword>